<dbReference type="CDD" id="cd08054">
    <property type="entry name" value="gp6"/>
    <property type="match status" value="1"/>
</dbReference>
<dbReference type="Pfam" id="PF05135">
    <property type="entry name" value="Phage_connect_1"/>
    <property type="match status" value="1"/>
</dbReference>
<gene>
    <name evidence="1" type="ORF">CEJ86_27715</name>
</gene>
<evidence type="ECO:0008006" key="3">
    <source>
        <dbReference type="Google" id="ProtNLM"/>
    </source>
</evidence>
<dbReference type="InterPro" id="IPR011738">
    <property type="entry name" value="Phage_CHP"/>
</dbReference>
<comment type="caution">
    <text evidence="1">The sequence shown here is derived from an EMBL/GenBank/DDBJ whole genome shotgun (WGS) entry which is preliminary data.</text>
</comment>
<sequence length="190" mass="20779">MNEWTRLVRTVAPAGPAVTLAEAKRHLRVFHDDDDADITSMIAAAEASIEGPSGIGIALLSQTWRLSLDHFPCEIIVPLGPVTGVTSVTYRDGAGLEQPVSGLRYDLDQQPLRIWPARDTAWPTITCEPGAVKVTFECGHETLPQDLRWALLLLVGHFYENREAVADGGWAELPLGVASILERYRVGRVA</sequence>
<dbReference type="NCBIfam" id="TIGR01560">
    <property type="entry name" value="put_DNA_pack"/>
    <property type="match status" value="2"/>
</dbReference>
<evidence type="ECO:0000313" key="2">
    <source>
        <dbReference type="Proteomes" id="UP000231987"/>
    </source>
</evidence>
<dbReference type="RefSeq" id="WP_100674285.1">
    <property type="nucleotide sequence ID" value="NZ_NJGD01000019.1"/>
</dbReference>
<evidence type="ECO:0000313" key="1">
    <source>
        <dbReference type="EMBL" id="PJR11551.1"/>
    </source>
</evidence>
<protein>
    <recommendedName>
        <fullName evidence="3">Phage gp6-like head-tail connector protein</fullName>
    </recommendedName>
</protein>
<dbReference type="NCBIfam" id="TIGR02215">
    <property type="entry name" value="phage_chp_gp8"/>
    <property type="match status" value="1"/>
</dbReference>
<dbReference type="Proteomes" id="UP000231987">
    <property type="component" value="Unassembled WGS sequence"/>
</dbReference>
<dbReference type="Gene3D" id="1.10.3230.30">
    <property type="entry name" value="Phage gp6-like head-tail connector protein"/>
    <property type="match status" value="1"/>
</dbReference>
<dbReference type="AlphaFoldDB" id="A0A2J0YVG5"/>
<proteinExistence type="predicted"/>
<dbReference type="EMBL" id="NJGD01000019">
    <property type="protein sequence ID" value="PJR11551.1"/>
    <property type="molecule type" value="Genomic_DNA"/>
</dbReference>
<accession>A0A2J0YVG5</accession>
<reference evidence="1 2" key="1">
    <citation type="submission" date="2017-06" db="EMBL/GenBank/DDBJ databases">
        <title>Ensifer strains isolated from leguminous trees and herbs display diverse denitrification phenotypes with some acting as strong N2O sinks.</title>
        <authorList>
            <person name="Woliy K."/>
            <person name="Mania D."/>
            <person name="Bakken L.R."/>
            <person name="Frostegard A."/>
        </authorList>
    </citation>
    <scope>NUCLEOTIDE SEQUENCE [LARGE SCALE GENOMIC DNA]</scope>
    <source>
        <strain evidence="1 2">AC50a</strain>
    </source>
</reference>
<dbReference type="InterPro" id="IPR006450">
    <property type="entry name" value="Phage_HK97_gp6-like"/>
</dbReference>
<name>A0A2J0YVG5_RHIML</name>
<dbReference type="InterPro" id="IPR021146">
    <property type="entry name" value="Phage_gp6-like_head-tail"/>
</dbReference>
<organism evidence="1 2">
    <name type="scientific">Rhizobium meliloti</name>
    <name type="common">Ensifer meliloti</name>
    <name type="synonym">Sinorhizobium meliloti</name>
    <dbReference type="NCBI Taxonomy" id="382"/>
    <lineage>
        <taxon>Bacteria</taxon>
        <taxon>Pseudomonadati</taxon>
        <taxon>Pseudomonadota</taxon>
        <taxon>Alphaproteobacteria</taxon>
        <taxon>Hyphomicrobiales</taxon>
        <taxon>Rhizobiaceae</taxon>
        <taxon>Sinorhizobium/Ensifer group</taxon>
        <taxon>Sinorhizobium</taxon>
    </lineage>
</organism>